<feature type="binding site" evidence="6">
    <location>
        <begin position="128"/>
        <end position="129"/>
    </location>
    <ligand>
        <name>S-adenosyl-L-methionine</name>
        <dbReference type="ChEBI" id="CHEBI:59789"/>
    </ligand>
</feature>
<comment type="function">
    <text evidence="6">Specifically methylates the N7 position of a guanine in 16S rRNA.</text>
</comment>
<keyword evidence="3 6" id="KW-0489">Methyltransferase</keyword>
<gene>
    <name evidence="6 8" type="primary">rsmG</name>
    <name evidence="8" type="ORF">KV112_08545</name>
</gene>
<comment type="subcellular location">
    <subcellularLocation>
        <location evidence="6">Cytoplasm</location>
    </subcellularLocation>
</comment>
<evidence type="ECO:0000256" key="6">
    <source>
        <dbReference type="HAMAP-Rule" id="MF_00074"/>
    </source>
</evidence>
<keyword evidence="9" id="KW-1185">Reference proteome</keyword>
<organism evidence="8 9">
    <name type="scientific">[Mycobacterium] zoologicum</name>
    <dbReference type="NCBI Taxonomy" id="2872311"/>
    <lineage>
        <taxon>Bacteria</taxon>
        <taxon>Bacillati</taxon>
        <taxon>Actinomycetota</taxon>
        <taxon>Actinomycetes</taxon>
        <taxon>Mycobacteriales</taxon>
        <taxon>Mycobacteriaceae</taxon>
        <taxon>Mycolicibacter</taxon>
    </lineage>
</organism>
<keyword evidence="1 6" id="KW-0963">Cytoplasm</keyword>
<dbReference type="CDD" id="cd02440">
    <property type="entry name" value="AdoMet_MTases"/>
    <property type="match status" value="1"/>
</dbReference>
<dbReference type="GO" id="GO:0008168">
    <property type="term" value="F:methyltransferase activity"/>
    <property type="evidence" value="ECO:0007669"/>
    <property type="project" value="UniProtKB-KW"/>
</dbReference>
<evidence type="ECO:0000313" key="8">
    <source>
        <dbReference type="EMBL" id="MEB3049783.1"/>
    </source>
</evidence>
<dbReference type="HAMAP" id="MF_00074">
    <property type="entry name" value="16SrRNA_methyltr_G"/>
    <property type="match status" value="1"/>
</dbReference>
<dbReference type="Pfam" id="PF02527">
    <property type="entry name" value="GidB"/>
    <property type="match status" value="1"/>
</dbReference>
<feature type="region of interest" description="Disordered" evidence="7">
    <location>
        <begin position="216"/>
        <end position="246"/>
    </location>
</feature>
<comment type="caution">
    <text evidence="6">Lacks conserved residue(s) required for the propagation of feature annotation.</text>
</comment>
<keyword evidence="5 6" id="KW-0949">S-adenosyl-L-methionine</keyword>
<evidence type="ECO:0000256" key="1">
    <source>
        <dbReference type="ARBA" id="ARBA00022490"/>
    </source>
</evidence>
<keyword evidence="4 6" id="KW-0808">Transferase</keyword>
<dbReference type="PANTHER" id="PTHR31760">
    <property type="entry name" value="S-ADENOSYL-L-METHIONINE-DEPENDENT METHYLTRANSFERASES SUPERFAMILY PROTEIN"/>
    <property type="match status" value="1"/>
</dbReference>
<sequence>MKHVADAAGPGPPHSAGDVFGGRLPIARRYAQLLVGPGVERGLIGPREVDRIWDRHLLNCAAVAEVLEADERVVDIGSGAGLPGIPLAIARPDLRVTLVEPLLRRSDFLREAVDELGLGDVTVVRGRAEDQPVRDVVVGQDAVVSRAVAGLDKICRWSMPLLRTGGRMIAMKGERAEAEIEEHRRAMIALGADDVRVVRCGVNYLTPPATVVMALRGEPKAARPRRRTAASPTRGSSTRRPTRRSE</sequence>
<protein>
    <recommendedName>
        <fullName evidence="6">Ribosomal RNA small subunit methyltransferase G</fullName>
        <ecNumber evidence="6">2.1.1.-</ecNumber>
    </recommendedName>
    <alternativeName>
        <fullName evidence="6">16S rRNA 7-methylguanosine methyltransferase</fullName>
        <shortName evidence="6">16S rRNA m7G methyltransferase</shortName>
    </alternativeName>
</protein>
<feature type="binding site" evidence="6">
    <location>
        <position position="77"/>
    </location>
    <ligand>
        <name>S-adenosyl-L-methionine</name>
        <dbReference type="ChEBI" id="CHEBI:59789"/>
    </ligand>
</feature>
<comment type="similarity">
    <text evidence="6">Belongs to the methyltransferase superfamily. RNA methyltransferase RsmG family.</text>
</comment>
<dbReference type="Gene3D" id="3.40.50.150">
    <property type="entry name" value="Vaccinia Virus protein VP39"/>
    <property type="match status" value="1"/>
</dbReference>
<evidence type="ECO:0000256" key="3">
    <source>
        <dbReference type="ARBA" id="ARBA00022603"/>
    </source>
</evidence>
<dbReference type="PANTHER" id="PTHR31760:SF0">
    <property type="entry name" value="S-ADENOSYL-L-METHIONINE-DEPENDENT METHYLTRANSFERASES SUPERFAMILY PROTEIN"/>
    <property type="match status" value="1"/>
</dbReference>
<accession>A0ABU5YIC0</accession>
<dbReference type="SUPFAM" id="SSF53335">
    <property type="entry name" value="S-adenosyl-L-methionine-dependent methyltransferases"/>
    <property type="match status" value="1"/>
</dbReference>
<dbReference type="Proteomes" id="UP001299046">
    <property type="component" value="Unassembled WGS sequence"/>
</dbReference>
<dbReference type="EMBL" id="JAYJJT010000008">
    <property type="protein sequence ID" value="MEB3049783.1"/>
    <property type="molecule type" value="Genomic_DNA"/>
</dbReference>
<dbReference type="EC" id="2.1.1.-" evidence="6"/>
<feature type="compositionally biased region" description="Low complexity" evidence="7">
    <location>
        <begin position="229"/>
        <end position="239"/>
    </location>
</feature>
<dbReference type="RefSeq" id="WP_224863751.1">
    <property type="nucleotide sequence ID" value="NZ_JAYJJS010000018.1"/>
</dbReference>
<evidence type="ECO:0000256" key="7">
    <source>
        <dbReference type="SAM" id="MobiDB-lite"/>
    </source>
</evidence>
<feature type="binding site" evidence="6">
    <location>
        <position position="82"/>
    </location>
    <ligand>
        <name>S-adenosyl-L-methionine</name>
        <dbReference type="ChEBI" id="CHEBI:59789"/>
    </ligand>
</feature>
<feature type="binding site" evidence="6">
    <location>
        <position position="146"/>
    </location>
    <ligand>
        <name>S-adenosyl-L-methionine</name>
        <dbReference type="ChEBI" id="CHEBI:59789"/>
    </ligand>
</feature>
<dbReference type="InterPro" id="IPR029063">
    <property type="entry name" value="SAM-dependent_MTases_sf"/>
</dbReference>
<keyword evidence="2 6" id="KW-0698">rRNA processing</keyword>
<dbReference type="GO" id="GO:0032259">
    <property type="term" value="P:methylation"/>
    <property type="evidence" value="ECO:0007669"/>
    <property type="project" value="UniProtKB-KW"/>
</dbReference>
<evidence type="ECO:0000313" key="9">
    <source>
        <dbReference type="Proteomes" id="UP001299046"/>
    </source>
</evidence>
<evidence type="ECO:0000256" key="4">
    <source>
        <dbReference type="ARBA" id="ARBA00022679"/>
    </source>
</evidence>
<dbReference type="NCBIfam" id="TIGR00138">
    <property type="entry name" value="rsmG_gidB"/>
    <property type="match status" value="1"/>
</dbReference>
<evidence type="ECO:0000256" key="5">
    <source>
        <dbReference type="ARBA" id="ARBA00022691"/>
    </source>
</evidence>
<reference evidence="8 9" key="1">
    <citation type="submission" date="2023-12" db="EMBL/GenBank/DDBJ databases">
        <title>Description of new species of Mycobacterium terrae complex isolated from sewage at the Sao Paulo Zoological Park Foundation in Brazil.</title>
        <authorList>
            <person name="Romagnoli C.L."/>
            <person name="Conceicao E.C."/>
            <person name="Machado E."/>
            <person name="Barreto L.B.P.F."/>
            <person name="Sharma A."/>
            <person name="Silva N.M."/>
            <person name="Marques L.E."/>
            <person name="Juliana M.A."/>
            <person name="Lourenco M.C.S."/>
            <person name="Digiampietri L.A."/>
            <person name="Suffys P.N."/>
            <person name="Viana-Niero C."/>
        </authorList>
    </citation>
    <scope>NUCLEOTIDE SEQUENCE [LARGE SCALE GENOMIC DNA]</scope>
    <source>
        <strain evidence="8 9">MYC123</strain>
    </source>
</reference>
<evidence type="ECO:0000256" key="2">
    <source>
        <dbReference type="ARBA" id="ARBA00022552"/>
    </source>
</evidence>
<comment type="caution">
    <text evidence="8">The sequence shown here is derived from an EMBL/GenBank/DDBJ whole genome shotgun (WGS) entry which is preliminary data.</text>
</comment>
<dbReference type="InterPro" id="IPR003682">
    <property type="entry name" value="rRNA_ssu_MeTfrase_G"/>
</dbReference>
<proteinExistence type="inferred from homology"/>
<name>A0ABU5YIC0_9MYCO</name>